<protein>
    <submittedName>
        <fullName evidence="2">NAD-dependent epimerase/dehydratase family protein</fullName>
    </submittedName>
</protein>
<organism evidence="2 3">
    <name type="scientific">Meridianimarinicoccus marinus</name>
    <dbReference type="NCBI Taxonomy" id="3231483"/>
    <lineage>
        <taxon>Bacteria</taxon>
        <taxon>Pseudomonadati</taxon>
        <taxon>Pseudomonadota</taxon>
        <taxon>Alphaproteobacteria</taxon>
        <taxon>Rhodobacterales</taxon>
        <taxon>Paracoccaceae</taxon>
        <taxon>Meridianimarinicoccus</taxon>
    </lineage>
</organism>
<name>A0ABV3L2Z8_9RHOB</name>
<dbReference type="PANTHER" id="PTHR43245:SF23">
    <property type="entry name" value="NAD(P)-BINDING DOMAIN-CONTAINING PROTEIN"/>
    <property type="match status" value="1"/>
</dbReference>
<reference evidence="2 3" key="1">
    <citation type="submission" date="2024-07" db="EMBL/GenBank/DDBJ databases">
        <authorList>
            <person name="Kang M."/>
        </authorList>
    </citation>
    <scope>NUCLEOTIDE SEQUENCE [LARGE SCALE GENOMIC DNA]</scope>
    <source>
        <strain evidence="2 3">DFM31</strain>
    </source>
</reference>
<evidence type="ECO:0000259" key="1">
    <source>
        <dbReference type="Pfam" id="PF01370"/>
    </source>
</evidence>
<feature type="domain" description="NAD-dependent epimerase/dehydratase" evidence="1">
    <location>
        <begin position="6"/>
        <end position="167"/>
    </location>
</feature>
<gene>
    <name evidence="2" type="ORF">AB0T83_03935</name>
</gene>
<dbReference type="Gene3D" id="3.40.50.720">
    <property type="entry name" value="NAD(P)-binding Rossmann-like Domain"/>
    <property type="match status" value="1"/>
</dbReference>
<keyword evidence="3" id="KW-1185">Reference proteome</keyword>
<dbReference type="Pfam" id="PF01370">
    <property type="entry name" value="Epimerase"/>
    <property type="match status" value="1"/>
</dbReference>
<dbReference type="EMBL" id="JBFBVU010000003">
    <property type="protein sequence ID" value="MEV8465931.1"/>
    <property type="molecule type" value="Genomic_DNA"/>
</dbReference>
<comment type="caution">
    <text evidence="2">The sequence shown here is derived from an EMBL/GenBank/DDBJ whole genome shotgun (WGS) entry which is preliminary data.</text>
</comment>
<accession>A0ABV3L2Z8</accession>
<sequence>MTVPRVVVLGAGGRVGTLLREVWDRRGAALVAQSRRDLGPGTVVLDPERASTADLAAALRVQRPDLVVCLWGVVPGGRAAEFTGNARLAERAYRAAAQAGVGHFVALSTGAVYGHGDGQAFSEDDTLGGTSPYALSKIAMEQGLRDLATGDVPALTILRVANLFGADQLAVAMRNARAEAPLKLDQFADGVGPRRSYASGGLLAALLQALAYADPTHAPRILNVADDAAGVSMAAILEAMQAAGHPVPWQWTPAPPTALRAHLLDPGALFRAFSALQKVRCQDAAALVAQTPLGARPDR</sequence>
<dbReference type="InterPro" id="IPR050177">
    <property type="entry name" value="Lipid_A_modif_metabolic_enz"/>
</dbReference>
<dbReference type="InterPro" id="IPR001509">
    <property type="entry name" value="Epimerase_deHydtase"/>
</dbReference>
<dbReference type="Proteomes" id="UP001553161">
    <property type="component" value="Unassembled WGS sequence"/>
</dbReference>
<dbReference type="InterPro" id="IPR036291">
    <property type="entry name" value="NAD(P)-bd_dom_sf"/>
</dbReference>
<evidence type="ECO:0000313" key="2">
    <source>
        <dbReference type="EMBL" id="MEV8465931.1"/>
    </source>
</evidence>
<proteinExistence type="predicted"/>
<dbReference type="PANTHER" id="PTHR43245">
    <property type="entry name" value="BIFUNCTIONAL POLYMYXIN RESISTANCE PROTEIN ARNA"/>
    <property type="match status" value="1"/>
</dbReference>
<dbReference type="RefSeq" id="WP_366191742.1">
    <property type="nucleotide sequence ID" value="NZ_JBFBVU010000003.1"/>
</dbReference>
<evidence type="ECO:0000313" key="3">
    <source>
        <dbReference type="Proteomes" id="UP001553161"/>
    </source>
</evidence>
<dbReference type="SUPFAM" id="SSF51735">
    <property type="entry name" value="NAD(P)-binding Rossmann-fold domains"/>
    <property type="match status" value="1"/>
</dbReference>